<sequence length="87" mass="10434">MNVRYFVRLTNLSKWRCSMRGVNNLLLSANRNLSLAAARNNNYRRVWNQKTIFTLQRKYVHKLPFTLKTVNDRIYLVLNLYDKIDNA</sequence>
<dbReference type="AlphaFoldDB" id="A0A915KGQ3"/>
<name>A0A915KGQ3_ROMCU</name>
<protein>
    <submittedName>
        <fullName evidence="2">Uncharacterized protein</fullName>
    </submittedName>
</protein>
<evidence type="ECO:0000313" key="2">
    <source>
        <dbReference type="WBParaSite" id="nRc.2.0.1.t37912-RA"/>
    </source>
</evidence>
<keyword evidence="1" id="KW-1185">Reference proteome</keyword>
<dbReference type="WBParaSite" id="nRc.2.0.1.t37912-RA">
    <property type="protein sequence ID" value="nRc.2.0.1.t37912-RA"/>
    <property type="gene ID" value="nRc.2.0.1.g37912"/>
</dbReference>
<proteinExistence type="predicted"/>
<organism evidence="1 2">
    <name type="scientific">Romanomermis culicivorax</name>
    <name type="common">Nematode worm</name>
    <dbReference type="NCBI Taxonomy" id="13658"/>
    <lineage>
        <taxon>Eukaryota</taxon>
        <taxon>Metazoa</taxon>
        <taxon>Ecdysozoa</taxon>
        <taxon>Nematoda</taxon>
        <taxon>Enoplea</taxon>
        <taxon>Dorylaimia</taxon>
        <taxon>Mermithida</taxon>
        <taxon>Mermithoidea</taxon>
        <taxon>Mermithidae</taxon>
        <taxon>Romanomermis</taxon>
    </lineage>
</organism>
<dbReference type="Proteomes" id="UP000887565">
    <property type="component" value="Unplaced"/>
</dbReference>
<accession>A0A915KGQ3</accession>
<reference evidence="2" key="1">
    <citation type="submission" date="2022-11" db="UniProtKB">
        <authorList>
            <consortium name="WormBaseParasite"/>
        </authorList>
    </citation>
    <scope>IDENTIFICATION</scope>
</reference>
<evidence type="ECO:0000313" key="1">
    <source>
        <dbReference type="Proteomes" id="UP000887565"/>
    </source>
</evidence>